<evidence type="ECO:0000259" key="11">
    <source>
        <dbReference type="Pfam" id="PF03936"/>
    </source>
</evidence>
<dbReference type="CDD" id="cd00684">
    <property type="entry name" value="Terpene_cyclase_plant_C1"/>
    <property type="match status" value="1"/>
</dbReference>
<gene>
    <name evidence="12" type="primary">TPS-Bis</name>
</gene>
<dbReference type="InterPro" id="IPR008930">
    <property type="entry name" value="Terpenoid_cyclase/PrenylTrfase"/>
</dbReference>
<reference evidence="12" key="1">
    <citation type="journal article" date="2004" name="Plant Physiol.">
        <title>Functional characterization of nine Norway Spruce TPS genes and evolution of gymnosperm terpene synthases of the TPS-d subfamily.</title>
        <authorList>
            <person name="Martin D.M."/>
            <person name="Faeldt J."/>
            <person name="Bohlmann J."/>
        </authorList>
    </citation>
    <scope>NUCLEOTIDE SEQUENCE</scope>
</reference>
<dbReference type="InterPro" id="IPR005630">
    <property type="entry name" value="Terpene_synthase_metal-bd"/>
</dbReference>
<dbReference type="PANTHER" id="PTHR31739:SF25">
    <property type="entry name" value="(E,E)-GERANYLLINALOOL SYNTHASE"/>
    <property type="match status" value="1"/>
</dbReference>
<dbReference type="InterPro" id="IPR044814">
    <property type="entry name" value="Terpene_cyclase_plant_C1"/>
</dbReference>
<dbReference type="BRENDA" id="4.2.3.38">
    <property type="organism ID" value="4815"/>
</dbReference>
<evidence type="ECO:0000256" key="8">
    <source>
        <dbReference type="ARBA" id="ARBA00022946"/>
    </source>
</evidence>
<evidence type="ECO:0000259" key="10">
    <source>
        <dbReference type="Pfam" id="PF01397"/>
    </source>
</evidence>
<dbReference type="UniPathway" id="UPA00924"/>
<feature type="domain" description="Terpene synthase N-terminal" evidence="10">
    <location>
        <begin position="232"/>
        <end position="439"/>
    </location>
</feature>
<dbReference type="InterPro" id="IPR001906">
    <property type="entry name" value="Terpene_synth_N"/>
</dbReference>
<evidence type="ECO:0000256" key="4">
    <source>
        <dbReference type="ARBA" id="ARBA00022528"/>
    </source>
</evidence>
<keyword evidence="4" id="KW-0150">Chloroplast</keyword>
<dbReference type="GO" id="GO:0009507">
    <property type="term" value="C:chloroplast"/>
    <property type="evidence" value="ECO:0007669"/>
    <property type="project" value="UniProtKB-SubCell"/>
</dbReference>
<dbReference type="Pfam" id="PF03936">
    <property type="entry name" value="Terpene_synth_C"/>
    <property type="match status" value="1"/>
</dbReference>
<accession>Q675L6</accession>
<sequence>MTSVSVESGTVSCLSSNNLIRRTANPHPNIWGYDFVHSLKSPYTHDSSYRERAETLISEIKVMLGGGELMMTPSAYDTAWVARVPSIDGSACPQFPQTVEWILKNQLKDGSWGTESHFLLSDRLLATLSCVLALLKWKVADVQVEQGIEFIKRNLQAIKDERDQDSLVTDFEIIFPSLLKEAQSLNLGLPYDLPYIRLLQTKRQERLANLSMDKIHGGTLLSSLEGIQDIVEWETIMDVQSQDGSFLSSPASTACVFMHTGDMKCLDFLNNVLTKFGSSVPCLYPVDLLERLLIVDNVERLGIDRHFEKEIKEALDYVYRHWNDRGIGWGRLSPIADLETTALGFRLLRLHRYNVSPVVLDNFKDADGEFFCSTGQFNKDVASMLSLYRASQLAFPEESILDEAKSFSTQYLREALEKSETFSSWNHRQSLSEEIKYALKTSWHASVPRVEAKRYCQVYRQDYAHLAKSVYKLPKVNNEKILELAKLDFNIIQSIHQKEMKNVTSWFRDSGLPLFTFARERPLEFYFLIAGGTYEPQYAKCRFLFTKVACLQTVLDDMYDTYGTPSELKLFTEAVRRWDLSFTENLPDYMKLCYKIYYDIVHEVAWEVEKEQGRELVSFFRKGWEDYLLGYYEEAEWLAAEYVPTLDEYIKNGITSIGQRILLLSGVLIMEGQLLSQEALEKVDYPGRRVLTELNSLISRLADDTKTYKAEKARGELASSIECYMKDHPGCQEEEALNHIYGILEPAVKELTREFLKADHVPFPCKKMLFDETRVTMVIFKDGDGFGISKLEVKDHIKECLIEPLPL</sequence>
<keyword evidence="8" id="KW-0809">Transit peptide</keyword>
<feature type="domain" description="Terpene synthase metal-binding" evidence="11">
    <location>
        <begin position="515"/>
        <end position="749"/>
    </location>
</feature>
<evidence type="ECO:0000313" key="12">
    <source>
        <dbReference type="EMBL" id="AAS47689.1"/>
    </source>
</evidence>
<dbReference type="InterPro" id="IPR036965">
    <property type="entry name" value="Terpene_synth_N_sf"/>
</dbReference>
<organism evidence="12">
    <name type="scientific">Picea abies</name>
    <name type="common">Norway spruce</name>
    <name type="synonym">Picea excelsa</name>
    <dbReference type="NCBI Taxonomy" id="3329"/>
    <lineage>
        <taxon>Eukaryota</taxon>
        <taxon>Viridiplantae</taxon>
        <taxon>Streptophyta</taxon>
        <taxon>Embryophyta</taxon>
        <taxon>Tracheophyta</taxon>
        <taxon>Spermatophyta</taxon>
        <taxon>Pinopsida</taxon>
        <taxon>Pinidae</taxon>
        <taxon>Conifers I</taxon>
        <taxon>Pinales</taxon>
        <taxon>Pinaceae</taxon>
        <taxon>Picea</taxon>
    </lineage>
</organism>
<evidence type="ECO:0000256" key="3">
    <source>
        <dbReference type="ARBA" id="ARBA00005140"/>
    </source>
</evidence>
<dbReference type="SUPFAM" id="SSF48239">
    <property type="entry name" value="Terpenoid cyclases/Protein prenyltransferases"/>
    <property type="match status" value="2"/>
</dbReference>
<dbReference type="FunFam" id="1.50.10.130:FF:000002">
    <property type="entry name" value="Ent-copalyl diphosphate synthase, chloroplastic"/>
    <property type="match status" value="1"/>
</dbReference>
<dbReference type="GO" id="GO:0010333">
    <property type="term" value="F:terpene synthase activity"/>
    <property type="evidence" value="ECO:0007669"/>
    <property type="project" value="InterPro"/>
</dbReference>
<evidence type="ECO:0000256" key="5">
    <source>
        <dbReference type="ARBA" id="ARBA00022640"/>
    </source>
</evidence>
<dbReference type="SFLD" id="SFLDG01014">
    <property type="entry name" value="Terpene_Cyclase_Like_1_N-term"/>
    <property type="match status" value="1"/>
</dbReference>
<dbReference type="Gene3D" id="1.50.10.130">
    <property type="entry name" value="Terpene synthase, N-terminal domain"/>
    <property type="match status" value="1"/>
</dbReference>
<dbReference type="BioCyc" id="MetaCyc:MONOMER-12772"/>
<dbReference type="InterPro" id="IPR034741">
    <property type="entry name" value="Terpene_cyclase-like_1_C"/>
</dbReference>
<dbReference type="AlphaFoldDB" id="Q675L6"/>
<keyword evidence="7" id="KW-0460">Magnesium</keyword>
<comment type="cofactor">
    <cofactor evidence="1">
        <name>Mg(2+)</name>
        <dbReference type="ChEBI" id="CHEBI:18420"/>
    </cofactor>
</comment>
<comment type="subcellular location">
    <subcellularLocation>
        <location evidence="2">Plastid</location>
        <location evidence="2">Chloroplast</location>
    </subcellularLocation>
</comment>
<name>Q675L6_PICAB</name>
<keyword evidence="6" id="KW-0479">Metal-binding</keyword>
<dbReference type="EMBL" id="AY473619">
    <property type="protein sequence ID" value="AAS47689.1"/>
    <property type="molecule type" value="mRNA"/>
</dbReference>
<evidence type="ECO:0000256" key="2">
    <source>
        <dbReference type="ARBA" id="ARBA00004229"/>
    </source>
</evidence>
<dbReference type="GO" id="GO:0016102">
    <property type="term" value="P:diterpenoid biosynthetic process"/>
    <property type="evidence" value="ECO:0007669"/>
    <property type="project" value="InterPro"/>
</dbReference>
<dbReference type="FunFam" id="1.10.600.10:FF:000005">
    <property type="entry name" value="Ent-kaur-16-ene synthase, chloroplastic"/>
    <property type="match status" value="1"/>
</dbReference>
<comment type="pathway">
    <text evidence="3">Terpene metabolism; oleoresin biosynthesis.</text>
</comment>
<dbReference type="SFLD" id="SFLDG01604">
    <property type="entry name" value="Terpene_Cyclase_Like_1_C_Termi"/>
    <property type="match status" value="1"/>
</dbReference>
<dbReference type="SUPFAM" id="SSF48576">
    <property type="entry name" value="Terpenoid synthases"/>
    <property type="match status" value="1"/>
</dbReference>
<evidence type="ECO:0000256" key="1">
    <source>
        <dbReference type="ARBA" id="ARBA00001946"/>
    </source>
</evidence>
<evidence type="ECO:0000256" key="9">
    <source>
        <dbReference type="ARBA" id="ARBA00023239"/>
    </source>
</evidence>
<keyword evidence="9" id="KW-0456">Lyase</keyword>
<dbReference type="PANTHER" id="PTHR31739">
    <property type="entry name" value="ENT-COPALYL DIPHOSPHATE SYNTHASE, CHLOROPLASTIC"/>
    <property type="match status" value="1"/>
</dbReference>
<keyword evidence="5" id="KW-0934">Plastid</keyword>
<evidence type="ECO:0000256" key="6">
    <source>
        <dbReference type="ARBA" id="ARBA00022723"/>
    </source>
</evidence>
<dbReference type="GO" id="GO:0000287">
    <property type="term" value="F:magnesium ion binding"/>
    <property type="evidence" value="ECO:0007669"/>
    <property type="project" value="InterPro"/>
</dbReference>
<protein>
    <submittedName>
        <fullName evidence="12">E-alpha-bisabolene synthase</fullName>
    </submittedName>
</protein>
<dbReference type="InterPro" id="IPR008949">
    <property type="entry name" value="Isoprenoid_synthase_dom_sf"/>
</dbReference>
<dbReference type="Pfam" id="PF01397">
    <property type="entry name" value="Terpene_synth"/>
    <property type="match status" value="1"/>
</dbReference>
<dbReference type="Gene3D" id="1.10.600.10">
    <property type="entry name" value="Farnesyl Diphosphate Synthase"/>
    <property type="match status" value="1"/>
</dbReference>
<dbReference type="InterPro" id="IPR050148">
    <property type="entry name" value="Terpene_synthase-like"/>
</dbReference>
<proteinExistence type="evidence at transcript level"/>
<dbReference type="SMR" id="Q675L6"/>
<evidence type="ECO:0000256" key="7">
    <source>
        <dbReference type="ARBA" id="ARBA00022842"/>
    </source>
</evidence>
<dbReference type="SFLD" id="SFLDS00005">
    <property type="entry name" value="Isoprenoid_Synthase_Type_I"/>
    <property type="match status" value="1"/>
</dbReference>
<dbReference type="Gene3D" id="1.50.10.160">
    <property type="match status" value="1"/>
</dbReference>
<dbReference type="SFLD" id="SFLDG01019">
    <property type="entry name" value="Terpene_Cyclase_Like_1_C_Termi"/>
    <property type="match status" value="1"/>
</dbReference>